<dbReference type="EMBL" id="VUNR01000025">
    <property type="protein sequence ID" value="MSU09514.1"/>
    <property type="molecule type" value="Genomic_DNA"/>
</dbReference>
<evidence type="ECO:0000256" key="2">
    <source>
        <dbReference type="ARBA" id="ARBA00022576"/>
    </source>
</evidence>
<reference evidence="9 10" key="1">
    <citation type="submission" date="2019-08" db="EMBL/GenBank/DDBJ databases">
        <title>In-depth cultivation of the pig gut microbiome towards novel bacterial diversity and tailored functional studies.</title>
        <authorList>
            <person name="Wylensek D."/>
            <person name="Hitch T.C.A."/>
            <person name="Clavel T."/>
        </authorList>
    </citation>
    <scope>NUCLEOTIDE SEQUENCE [LARGE SCALE GENOMIC DNA]</scope>
    <source>
        <strain evidence="9 10">WCA-693-APC-5D-A</strain>
    </source>
</reference>
<dbReference type="FunFam" id="3.40.640.10:FF:000090">
    <property type="entry name" value="Pyridoxal phosphate-dependent aminotransferase"/>
    <property type="match status" value="1"/>
</dbReference>
<evidence type="ECO:0000256" key="5">
    <source>
        <dbReference type="ARBA" id="ARBA00037999"/>
    </source>
</evidence>
<protein>
    <submittedName>
        <fullName evidence="9">DegT/DnrJ/EryC1/StrS family aminotransferase</fullName>
    </submittedName>
</protein>
<dbReference type="Gene3D" id="3.90.1150.10">
    <property type="entry name" value="Aspartate Aminotransferase, domain 1"/>
    <property type="match status" value="1"/>
</dbReference>
<dbReference type="PANTHER" id="PTHR30244:SF34">
    <property type="entry name" value="DTDP-4-AMINO-4,6-DIDEOXYGALACTOSE TRANSAMINASE"/>
    <property type="match status" value="1"/>
</dbReference>
<evidence type="ECO:0000313" key="10">
    <source>
        <dbReference type="Proteomes" id="UP000433181"/>
    </source>
</evidence>
<dbReference type="PIRSF" id="PIRSF000390">
    <property type="entry name" value="PLP_StrS"/>
    <property type="match status" value="1"/>
</dbReference>
<accession>A0A6I2UIW7</accession>
<name>A0A6I2UIW7_9FIRM</name>
<dbReference type="GO" id="GO:0000271">
    <property type="term" value="P:polysaccharide biosynthetic process"/>
    <property type="evidence" value="ECO:0007669"/>
    <property type="project" value="TreeGrafter"/>
</dbReference>
<dbReference type="InterPro" id="IPR015421">
    <property type="entry name" value="PyrdxlP-dep_Trfase_major"/>
</dbReference>
<dbReference type="InterPro" id="IPR000653">
    <property type="entry name" value="DegT/StrS_aminotransferase"/>
</dbReference>
<organism evidence="9 10">
    <name type="scientific">Anaerovibrio slackiae</name>
    <dbReference type="NCBI Taxonomy" id="2652309"/>
    <lineage>
        <taxon>Bacteria</taxon>
        <taxon>Bacillati</taxon>
        <taxon>Bacillota</taxon>
        <taxon>Negativicutes</taxon>
        <taxon>Selenomonadales</taxon>
        <taxon>Selenomonadaceae</taxon>
        <taxon>Anaerovibrio</taxon>
    </lineage>
</organism>
<comment type="similarity">
    <text evidence="5 8">Belongs to the DegT/DnrJ/EryC1 family.</text>
</comment>
<dbReference type="SUPFAM" id="SSF53383">
    <property type="entry name" value="PLP-dependent transferases"/>
    <property type="match status" value="1"/>
</dbReference>
<evidence type="ECO:0000256" key="3">
    <source>
        <dbReference type="ARBA" id="ARBA00022679"/>
    </source>
</evidence>
<dbReference type="GO" id="GO:0030170">
    <property type="term" value="F:pyridoxal phosphate binding"/>
    <property type="evidence" value="ECO:0007669"/>
    <property type="project" value="TreeGrafter"/>
</dbReference>
<evidence type="ECO:0000256" key="6">
    <source>
        <dbReference type="PIRSR" id="PIRSR000390-1"/>
    </source>
</evidence>
<dbReference type="InterPro" id="IPR015424">
    <property type="entry name" value="PyrdxlP-dep_Trfase"/>
</dbReference>
<dbReference type="Gene3D" id="3.40.640.10">
    <property type="entry name" value="Type I PLP-dependent aspartate aminotransferase-like (Major domain)"/>
    <property type="match status" value="1"/>
</dbReference>
<feature type="modified residue" description="N6-(pyridoxal phosphate)lysine" evidence="7">
    <location>
        <position position="182"/>
    </location>
</feature>
<gene>
    <name evidence="9" type="ORF">FYJ84_11030</name>
</gene>
<keyword evidence="2 9" id="KW-0032">Aminotransferase</keyword>
<evidence type="ECO:0000256" key="8">
    <source>
        <dbReference type="RuleBase" id="RU004508"/>
    </source>
</evidence>
<feature type="active site" description="Proton acceptor" evidence="6">
    <location>
        <position position="182"/>
    </location>
</feature>
<dbReference type="RefSeq" id="WP_154407684.1">
    <property type="nucleotide sequence ID" value="NZ_VUNR01000025.1"/>
</dbReference>
<dbReference type="GO" id="GO:0008483">
    <property type="term" value="F:transaminase activity"/>
    <property type="evidence" value="ECO:0007669"/>
    <property type="project" value="UniProtKB-KW"/>
</dbReference>
<dbReference type="PANTHER" id="PTHR30244">
    <property type="entry name" value="TRANSAMINASE"/>
    <property type="match status" value="1"/>
</dbReference>
<evidence type="ECO:0000256" key="4">
    <source>
        <dbReference type="ARBA" id="ARBA00022898"/>
    </source>
</evidence>
<dbReference type="CDD" id="cd00616">
    <property type="entry name" value="AHBA_syn"/>
    <property type="match status" value="1"/>
</dbReference>
<dbReference type="Pfam" id="PF01041">
    <property type="entry name" value="DegT_DnrJ_EryC1"/>
    <property type="match status" value="1"/>
</dbReference>
<dbReference type="InterPro" id="IPR015422">
    <property type="entry name" value="PyrdxlP-dep_Trfase_small"/>
</dbReference>
<proteinExistence type="inferred from homology"/>
<dbReference type="Proteomes" id="UP000433181">
    <property type="component" value="Unassembled WGS sequence"/>
</dbReference>
<comment type="cofactor">
    <cofactor evidence="1">
        <name>pyridoxal 5'-phosphate</name>
        <dbReference type="ChEBI" id="CHEBI:597326"/>
    </cofactor>
</comment>
<keyword evidence="4 7" id="KW-0663">Pyridoxal phosphate</keyword>
<evidence type="ECO:0000313" key="9">
    <source>
        <dbReference type="EMBL" id="MSU09514.1"/>
    </source>
</evidence>
<sequence>MNISVYKPSLNGNEKKYVNDCLDTTWISSKGKYNDMFAERFSEYIGTQYGTTVTNGTLALHLALLALGVGEGDEVIVPSFTYIASANAVKYTGADVVFVDSLEDSWQMAPDDVERKITKNTKAIMPVHLYGHPCDMDAIMAIARRHDVFVIEDCAEAIGSEYNGKKVGSFGDIAAFSFFGNKTITCGEGGMVLTNNKTLFERVVHIKGQGLATHREYWHDIVGYNYRMTNIAAAIGLAQLEQIDKFIDRKMQIAALYTDKLYGLPVTVHKSVGNVKHTYWMVSISCQNIEDRDSLRNYLKENGIETRPTFYPIHTMPMYSHKYQSHPVAEKLGWSGINLPSYPDLKDSEIDYVCECIKKYFS</sequence>
<comment type="caution">
    <text evidence="9">The sequence shown here is derived from an EMBL/GenBank/DDBJ whole genome shotgun (WGS) entry which is preliminary data.</text>
</comment>
<keyword evidence="10" id="KW-1185">Reference proteome</keyword>
<evidence type="ECO:0000256" key="7">
    <source>
        <dbReference type="PIRSR" id="PIRSR000390-2"/>
    </source>
</evidence>
<keyword evidence="3 9" id="KW-0808">Transferase</keyword>
<evidence type="ECO:0000256" key="1">
    <source>
        <dbReference type="ARBA" id="ARBA00001933"/>
    </source>
</evidence>
<dbReference type="AlphaFoldDB" id="A0A6I2UIW7"/>
<dbReference type="GeneID" id="96779461"/>